<evidence type="ECO:0000256" key="1">
    <source>
        <dbReference type="SAM" id="MobiDB-lite"/>
    </source>
</evidence>
<dbReference type="PANTHER" id="PTHR33053">
    <property type="entry name" value="PROTEIN, PUTATIVE-RELATED"/>
    <property type="match status" value="1"/>
</dbReference>
<reference evidence="2" key="2">
    <citation type="submission" date="2021-09" db="EMBL/GenBank/DDBJ databases">
        <authorList>
            <person name="Jia N."/>
            <person name="Wang J."/>
            <person name="Shi W."/>
            <person name="Du L."/>
            <person name="Sun Y."/>
            <person name="Zhan W."/>
            <person name="Jiang J."/>
            <person name="Wang Q."/>
            <person name="Zhang B."/>
            <person name="Ji P."/>
            <person name="Sakyi L.B."/>
            <person name="Cui X."/>
            <person name="Yuan T."/>
            <person name="Jiang B."/>
            <person name="Yang W."/>
            <person name="Lam T.T.-Y."/>
            <person name="Chang Q."/>
            <person name="Ding S."/>
            <person name="Wang X."/>
            <person name="Zhu J."/>
            <person name="Ruan X."/>
            <person name="Zhao L."/>
            <person name="Wei J."/>
            <person name="Que T."/>
            <person name="Du C."/>
            <person name="Cheng J."/>
            <person name="Dai P."/>
            <person name="Han X."/>
            <person name="Huang E."/>
            <person name="Gao Y."/>
            <person name="Liu J."/>
            <person name="Shao H."/>
            <person name="Ye R."/>
            <person name="Li L."/>
            <person name="Wei W."/>
            <person name="Wang X."/>
            <person name="Wang C."/>
            <person name="Huo Q."/>
            <person name="Li W."/>
            <person name="Guo W."/>
            <person name="Chen H."/>
            <person name="Chen S."/>
            <person name="Zhou L."/>
            <person name="Zhou L."/>
            <person name="Ni X."/>
            <person name="Tian J."/>
            <person name="Zhou Y."/>
            <person name="Sheng Y."/>
            <person name="Liu T."/>
            <person name="Pan Y."/>
            <person name="Xia L."/>
            <person name="Li J."/>
            <person name="Zhao F."/>
            <person name="Cao W."/>
        </authorList>
    </citation>
    <scope>NUCLEOTIDE SEQUENCE</scope>
    <source>
        <strain evidence="2">Rmic-2018</strain>
        <tissue evidence="2">Larvae</tissue>
    </source>
</reference>
<gene>
    <name evidence="2" type="ORF">HPB51_013250</name>
</gene>
<dbReference type="AlphaFoldDB" id="A0A9J6F4E3"/>
<proteinExistence type="predicted"/>
<sequence length="318" mass="34778">MSSKWRTCHSVTREHDKALSELGFTQFVAGPRCDFLRSDGVRAARVAPFNPPEPVSRRRLANETSMHNAGEPAPKRFNTVSESEDDRICEQDADLVECGEEFEGVPLCMQSGPECSSSDEDSPLGCESSDDGVTSDSRTGPGEGAALSSSARLFVESEEVPASEEFALIAGKHNMTHACINDVLDFCRRRGVADLPKDARTILKTERKARVEQNGSFVHFGFEEGIRQVLHQVQALPCELKLQGNIDGVSLYKSSQLAFWPILCRITNVQASPPFVVSVYCGAGKPPCLEDYLRPFAQEVAKLTSEGLSIGDIHVIDD</sequence>
<dbReference type="EMBL" id="JABSTU010000001">
    <property type="protein sequence ID" value="KAH8040968.1"/>
    <property type="molecule type" value="Genomic_DNA"/>
</dbReference>
<comment type="caution">
    <text evidence="2">The sequence shown here is derived from an EMBL/GenBank/DDBJ whole genome shotgun (WGS) entry which is preliminary data.</text>
</comment>
<dbReference type="Proteomes" id="UP000821866">
    <property type="component" value="Chromosome 1"/>
</dbReference>
<feature type="region of interest" description="Disordered" evidence="1">
    <location>
        <begin position="110"/>
        <end position="150"/>
    </location>
</feature>
<organism evidence="2 3">
    <name type="scientific">Rhipicephalus microplus</name>
    <name type="common">Cattle tick</name>
    <name type="synonym">Boophilus microplus</name>
    <dbReference type="NCBI Taxonomy" id="6941"/>
    <lineage>
        <taxon>Eukaryota</taxon>
        <taxon>Metazoa</taxon>
        <taxon>Ecdysozoa</taxon>
        <taxon>Arthropoda</taxon>
        <taxon>Chelicerata</taxon>
        <taxon>Arachnida</taxon>
        <taxon>Acari</taxon>
        <taxon>Parasitiformes</taxon>
        <taxon>Ixodida</taxon>
        <taxon>Ixodoidea</taxon>
        <taxon>Ixodidae</taxon>
        <taxon>Rhipicephalinae</taxon>
        <taxon>Rhipicephalus</taxon>
        <taxon>Boophilus</taxon>
    </lineage>
</organism>
<keyword evidence="3" id="KW-1185">Reference proteome</keyword>
<feature type="region of interest" description="Disordered" evidence="1">
    <location>
        <begin position="64"/>
        <end position="84"/>
    </location>
</feature>
<protein>
    <submittedName>
        <fullName evidence="2">Uncharacterized protein</fullName>
    </submittedName>
</protein>
<evidence type="ECO:0000313" key="3">
    <source>
        <dbReference type="Proteomes" id="UP000821866"/>
    </source>
</evidence>
<reference evidence="2" key="1">
    <citation type="journal article" date="2020" name="Cell">
        <title>Large-Scale Comparative Analyses of Tick Genomes Elucidate Their Genetic Diversity and Vector Capacities.</title>
        <authorList>
            <consortium name="Tick Genome and Microbiome Consortium (TIGMIC)"/>
            <person name="Jia N."/>
            <person name="Wang J."/>
            <person name="Shi W."/>
            <person name="Du L."/>
            <person name="Sun Y."/>
            <person name="Zhan W."/>
            <person name="Jiang J.F."/>
            <person name="Wang Q."/>
            <person name="Zhang B."/>
            <person name="Ji P."/>
            <person name="Bell-Sakyi L."/>
            <person name="Cui X.M."/>
            <person name="Yuan T.T."/>
            <person name="Jiang B.G."/>
            <person name="Yang W.F."/>
            <person name="Lam T.T."/>
            <person name="Chang Q.C."/>
            <person name="Ding S.J."/>
            <person name="Wang X.J."/>
            <person name="Zhu J.G."/>
            <person name="Ruan X.D."/>
            <person name="Zhao L."/>
            <person name="Wei J.T."/>
            <person name="Ye R.Z."/>
            <person name="Que T.C."/>
            <person name="Du C.H."/>
            <person name="Zhou Y.H."/>
            <person name="Cheng J.X."/>
            <person name="Dai P.F."/>
            <person name="Guo W.B."/>
            <person name="Han X.H."/>
            <person name="Huang E.J."/>
            <person name="Li L.F."/>
            <person name="Wei W."/>
            <person name="Gao Y.C."/>
            <person name="Liu J.Z."/>
            <person name="Shao H.Z."/>
            <person name="Wang X."/>
            <person name="Wang C.C."/>
            <person name="Yang T.C."/>
            <person name="Huo Q.B."/>
            <person name="Li W."/>
            <person name="Chen H.Y."/>
            <person name="Chen S.E."/>
            <person name="Zhou L.G."/>
            <person name="Ni X.B."/>
            <person name="Tian J.H."/>
            <person name="Sheng Y."/>
            <person name="Liu T."/>
            <person name="Pan Y.S."/>
            <person name="Xia L.Y."/>
            <person name="Li J."/>
            <person name="Zhao F."/>
            <person name="Cao W.C."/>
        </authorList>
    </citation>
    <scope>NUCLEOTIDE SEQUENCE</scope>
    <source>
        <strain evidence="2">Rmic-2018</strain>
    </source>
</reference>
<name>A0A9J6F4E3_RHIMP</name>
<accession>A0A9J6F4E3</accession>
<dbReference type="PANTHER" id="PTHR33053:SF9">
    <property type="entry name" value="AGAP000105-PA"/>
    <property type="match status" value="1"/>
</dbReference>
<evidence type="ECO:0000313" key="2">
    <source>
        <dbReference type="EMBL" id="KAH8040968.1"/>
    </source>
</evidence>